<evidence type="ECO:0000313" key="2">
    <source>
        <dbReference type="EMBL" id="KHL25237.1"/>
    </source>
</evidence>
<protein>
    <submittedName>
        <fullName evidence="2">Uncharacterized protein</fullName>
    </submittedName>
</protein>
<dbReference type="EMBL" id="JTDN01000001">
    <property type="protein sequence ID" value="KHL25237.1"/>
    <property type="molecule type" value="Genomic_DNA"/>
</dbReference>
<dbReference type="Proteomes" id="UP000030988">
    <property type="component" value="Unassembled WGS sequence"/>
</dbReference>
<proteinExistence type="predicted"/>
<reference evidence="2 3" key="1">
    <citation type="submission" date="2014-11" db="EMBL/GenBank/DDBJ databases">
        <title>Draft genome sequence of Kirrobacter mercurialis.</title>
        <authorList>
            <person name="Coil D.A."/>
            <person name="Eisen J.A."/>
        </authorList>
    </citation>
    <scope>NUCLEOTIDE SEQUENCE [LARGE SCALE GENOMIC DNA]</scope>
    <source>
        <strain evidence="2 3">Coronado</strain>
    </source>
</reference>
<feature type="region of interest" description="Disordered" evidence="1">
    <location>
        <begin position="29"/>
        <end position="61"/>
    </location>
</feature>
<evidence type="ECO:0000256" key="1">
    <source>
        <dbReference type="SAM" id="MobiDB-lite"/>
    </source>
</evidence>
<keyword evidence="3" id="KW-1185">Reference proteome</keyword>
<sequence length="149" mass="15201">MNVQPASLSFRLAPAAVPHDARTVRPEGVLTGWQGPVGQGLPASGRHPPEDPVPLAEGRHAPPEVVAGPALVVGAVQCGDLPQDRSRDGLAAQAPGQMARSSSPGAFSPVSGPFATGHGPAQFHWRSPPPGLLAALQEGGRARIATLFP</sequence>
<feature type="region of interest" description="Disordered" evidence="1">
    <location>
        <begin position="80"/>
        <end position="130"/>
    </location>
</feature>
<gene>
    <name evidence="2" type="ORF">PK98_00240</name>
</gene>
<dbReference type="RefSeq" id="WP_039093492.1">
    <property type="nucleotide sequence ID" value="NZ_JTDN01000001.1"/>
</dbReference>
<dbReference type="STRING" id="1572751.PK98_00240"/>
<dbReference type="AlphaFoldDB" id="A0A0B2BZ20"/>
<evidence type="ECO:0000313" key="3">
    <source>
        <dbReference type="Proteomes" id="UP000030988"/>
    </source>
</evidence>
<accession>A0A0B2BZ20</accession>
<comment type="caution">
    <text evidence="2">The sequence shown here is derived from an EMBL/GenBank/DDBJ whole genome shotgun (WGS) entry which is preliminary data.</text>
</comment>
<organism evidence="2 3">
    <name type="scientific">Croceibacterium mercuriale</name>
    <dbReference type="NCBI Taxonomy" id="1572751"/>
    <lineage>
        <taxon>Bacteria</taxon>
        <taxon>Pseudomonadati</taxon>
        <taxon>Pseudomonadota</taxon>
        <taxon>Alphaproteobacteria</taxon>
        <taxon>Sphingomonadales</taxon>
        <taxon>Erythrobacteraceae</taxon>
        <taxon>Croceibacterium</taxon>
    </lineage>
</organism>
<name>A0A0B2BZ20_9SPHN</name>